<reference evidence="2" key="2">
    <citation type="submission" date="2012-06" db="EMBL/GenBank/DDBJ databases">
        <authorList>
            <person name="Yu Y."/>
            <person name="Currie J."/>
            <person name="Lomeli R."/>
            <person name="Angelova A."/>
            <person name="Collura K."/>
            <person name="Wissotski M."/>
            <person name="Campos D."/>
            <person name="Kudrna D."/>
            <person name="Golser W."/>
            <person name="Ashely E."/>
            <person name="Descour A."/>
            <person name="Fernandes J."/>
            <person name="Soderlund C."/>
            <person name="Walbot V."/>
        </authorList>
    </citation>
    <scope>NUCLEOTIDE SEQUENCE</scope>
    <source>
        <strain evidence="2">B73</strain>
    </source>
</reference>
<feature type="compositionally biased region" description="Basic and acidic residues" evidence="1">
    <location>
        <begin position="192"/>
        <end position="230"/>
    </location>
</feature>
<reference evidence="2" key="1">
    <citation type="journal article" date="2009" name="PLoS Genet.">
        <title>Sequencing, mapping, and analysis of 27,455 maize full-length cDNAs.</title>
        <authorList>
            <person name="Soderlund C."/>
            <person name="Descour A."/>
            <person name="Kudrna D."/>
            <person name="Bomhoff M."/>
            <person name="Boyd L."/>
            <person name="Currie J."/>
            <person name="Angelova A."/>
            <person name="Collura K."/>
            <person name="Wissotski M."/>
            <person name="Ashley E."/>
            <person name="Morrow D."/>
            <person name="Fernandes J."/>
            <person name="Walbot V."/>
            <person name="Yu Y."/>
        </authorList>
    </citation>
    <scope>NUCLEOTIDE SEQUENCE</scope>
    <source>
        <strain evidence="2">B73</strain>
    </source>
</reference>
<dbReference type="EMBL" id="BT065301">
    <property type="protein sequence ID" value="ACN31177.1"/>
    <property type="molecule type" value="mRNA"/>
</dbReference>
<feature type="region of interest" description="Disordered" evidence="1">
    <location>
        <begin position="155"/>
        <end position="245"/>
    </location>
</feature>
<dbReference type="AlphaFoldDB" id="C0PAI2"/>
<accession>C0PAI2</accession>
<evidence type="ECO:0000313" key="2">
    <source>
        <dbReference type="EMBL" id="ACN31177.1"/>
    </source>
</evidence>
<protein>
    <submittedName>
        <fullName evidence="2">Uncharacterized protein</fullName>
    </submittedName>
</protein>
<name>C0PAI2_MAIZE</name>
<proteinExistence type="evidence at transcript level"/>
<sequence length="276" mass="29552">MNLSTATPEQYRALLYTLLRCVCSLLPLGLCCLRWPWAHGHAHAPLRRPSRNDHGDGVAVRAAGALLGHSPAACGTGTGRLGVHDGAAARRARAAGQQPGVDARDVERVAAPRQHAHLLAVRELAEADGAHVPAPGPLLLVVFRIPADVNLHGDAPQRALLDPAPDARAGRRGDARRRRHLAAPGRGPASAPEREPGQRVERDGEQQRQEQRRQQDHRVGVEGRVDDPGRRRARASDAASAVHGRPRRLGGVPAVHVPPALAHECSFLPAVLCPRQ</sequence>
<evidence type="ECO:0000256" key="1">
    <source>
        <dbReference type="SAM" id="MobiDB-lite"/>
    </source>
</evidence>
<organism evidence="2">
    <name type="scientific">Zea mays</name>
    <name type="common">Maize</name>
    <dbReference type="NCBI Taxonomy" id="4577"/>
    <lineage>
        <taxon>Eukaryota</taxon>
        <taxon>Viridiplantae</taxon>
        <taxon>Streptophyta</taxon>
        <taxon>Embryophyta</taxon>
        <taxon>Tracheophyta</taxon>
        <taxon>Spermatophyta</taxon>
        <taxon>Magnoliopsida</taxon>
        <taxon>Liliopsida</taxon>
        <taxon>Poales</taxon>
        <taxon>Poaceae</taxon>
        <taxon>PACMAD clade</taxon>
        <taxon>Panicoideae</taxon>
        <taxon>Andropogonodae</taxon>
        <taxon>Andropogoneae</taxon>
        <taxon>Tripsacinae</taxon>
        <taxon>Zea</taxon>
    </lineage>
</organism>